<evidence type="ECO:0000313" key="1">
    <source>
        <dbReference type="EMBL" id="RRT31240.1"/>
    </source>
</evidence>
<gene>
    <name evidence="1" type="ORF">B296_00058631</name>
</gene>
<reference evidence="1 2" key="1">
    <citation type="journal article" date="2014" name="Agronomy (Basel)">
        <title>A Draft Genome Sequence for Ensete ventricosum, the Drought-Tolerant Tree Against Hunger.</title>
        <authorList>
            <person name="Harrison J."/>
            <person name="Moore K.A."/>
            <person name="Paszkiewicz K."/>
            <person name="Jones T."/>
            <person name="Grant M."/>
            <person name="Ambacheew D."/>
            <person name="Muzemil S."/>
            <person name="Studholme D.J."/>
        </authorList>
    </citation>
    <scope>NUCLEOTIDE SEQUENCE [LARGE SCALE GENOMIC DNA]</scope>
</reference>
<protein>
    <submittedName>
        <fullName evidence="1">Uncharacterized protein</fullName>
    </submittedName>
</protein>
<comment type="caution">
    <text evidence="1">The sequence shown here is derived from an EMBL/GenBank/DDBJ whole genome shotgun (WGS) entry which is preliminary data.</text>
</comment>
<dbReference type="EMBL" id="AMZH03042873">
    <property type="protein sequence ID" value="RRT31240.1"/>
    <property type="molecule type" value="Genomic_DNA"/>
</dbReference>
<evidence type="ECO:0000313" key="2">
    <source>
        <dbReference type="Proteomes" id="UP000287651"/>
    </source>
</evidence>
<accession>A0A426WVH4</accession>
<dbReference type="AlphaFoldDB" id="A0A426WVH4"/>
<proteinExistence type="predicted"/>
<organism evidence="1 2">
    <name type="scientific">Ensete ventricosum</name>
    <name type="common">Abyssinian banana</name>
    <name type="synonym">Musa ensete</name>
    <dbReference type="NCBI Taxonomy" id="4639"/>
    <lineage>
        <taxon>Eukaryota</taxon>
        <taxon>Viridiplantae</taxon>
        <taxon>Streptophyta</taxon>
        <taxon>Embryophyta</taxon>
        <taxon>Tracheophyta</taxon>
        <taxon>Spermatophyta</taxon>
        <taxon>Magnoliopsida</taxon>
        <taxon>Liliopsida</taxon>
        <taxon>Zingiberales</taxon>
        <taxon>Musaceae</taxon>
        <taxon>Ensete</taxon>
    </lineage>
</organism>
<sequence length="65" mass="6943">MRSAIFGSTEPLTPHRWRLLPSTSREMLFGGLIGLSTPMEDSLGAAALGQGPYRGGRLRLGCLQG</sequence>
<dbReference type="Proteomes" id="UP000287651">
    <property type="component" value="Unassembled WGS sequence"/>
</dbReference>
<name>A0A426WVH4_ENSVE</name>